<dbReference type="Pfam" id="PF00158">
    <property type="entry name" value="Sigma54_activat"/>
    <property type="match status" value="1"/>
</dbReference>
<evidence type="ECO:0000256" key="6">
    <source>
        <dbReference type="ARBA" id="ARBA00023159"/>
    </source>
</evidence>
<feature type="domain" description="Sigma-54 factor interaction" evidence="9">
    <location>
        <begin position="8"/>
        <end position="237"/>
    </location>
</feature>
<evidence type="ECO:0000313" key="10">
    <source>
        <dbReference type="EMBL" id="KCZ92035.1"/>
    </source>
</evidence>
<dbReference type="RefSeq" id="WP_011648260.1">
    <property type="nucleotide sequence ID" value="NZ_ARYI01000010.1"/>
</dbReference>
<dbReference type="CDD" id="cd00009">
    <property type="entry name" value="AAA"/>
    <property type="match status" value="1"/>
</dbReference>
<dbReference type="OrthoDB" id="9804019at2"/>
<dbReference type="FunFam" id="3.40.50.300:FF:000006">
    <property type="entry name" value="DNA-binding transcriptional regulator NtrC"/>
    <property type="match status" value="1"/>
</dbReference>
<dbReference type="GO" id="GO:0005524">
    <property type="term" value="F:ATP binding"/>
    <property type="evidence" value="ECO:0007669"/>
    <property type="project" value="UniProtKB-KW"/>
</dbReference>
<dbReference type="InterPro" id="IPR027417">
    <property type="entry name" value="P-loop_NTPase"/>
</dbReference>
<keyword evidence="11" id="KW-1185">Reference proteome</keyword>
<dbReference type="SUPFAM" id="SSF46689">
    <property type="entry name" value="Homeodomain-like"/>
    <property type="match status" value="1"/>
</dbReference>
<dbReference type="Gene3D" id="3.40.50.300">
    <property type="entry name" value="P-loop containing nucleotide triphosphate hydrolases"/>
    <property type="match status" value="1"/>
</dbReference>
<evidence type="ECO:0000256" key="2">
    <source>
        <dbReference type="ARBA" id="ARBA00022840"/>
    </source>
</evidence>
<dbReference type="Pfam" id="PF02954">
    <property type="entry name" value="HTH_8"/>
    <property type="match status" value="1"/>
</dbReference>
<dbReference type="InterPro" id="IPR009057">
    <property type="entry name" value="Homeodomain-like_sf"/>
</dbReference>
<dbReference type="PROSITE" id="PS50045">
    <property type="entry name" value="SIGMA54_INTERACT_4"/>
    <property type="match status" value="1"/>
</dbReference>
<dbReference type="InterPro" id="IPR002197">
    <property type="entry name" value="HTH_Fis"/>
</dbReference>
<dbReference type="InterPro" id="IPR003593">
    <property type="entry name" value="AAA+_ATPase"/>
</dbReference>
<evidence type="ECO:0000313" key="11">
    <source>
        <dbReference type="Proteomes" id="UP000025061"/>
    </source>
</evidence>
<sequence length="368" mass="40266">MEPRTTQLIGESAAWLSALEQASRVAPLDRSVLVIGERGTGKELVGERLHFLSKRWEGPFIKVNCAALSETLLDSELFGHERGAFTGATDMRRGRFEMADGGTIFLDEIATASQQVQEKLLRIVEYGEFQRVGGSKVLSTNVRIVAATNADLPALAEAGAFRWDLLDRLSFDVITLPPLRARQGDKTLLAQFFARRMAVEMAQDFPGFAPSALEAIEAWHWPGNIRELRNFAERLTHRALISAPFEQVRFETSALDPFASPWRPKNAPKSSPKNSNETSNEAGKNSNGVGVFLGASSPSSAAELQPAERPQSPARGFEDAVRLFEMQLIDGALADAGGHQGRAADALGLTYHQLRGLLKKHGYAKRAD</sequence>
<organism evidence="10 11">
    <name type="scientific">Hyphomonas hirschiana VP5</name>
    <dbReference type="NCBI Taxonomy" id="1280951"/>
    <lineage>
        <taxon>Bacteria</taxon>
        <taxon>Pseudomonadati</taxon>
        <taxon>Pseudomonadota</taxon>
        <taxon>Alphaproteobacteria</taxon>
        <taxon>Hyphomonadales</taxon>
        <taxon>Hyphomonadaceae</taxon>
        <taxon>Hyphomonas</taxon>
    </lineage>
</organism>
<comment type="caution">
    <text evidence="10">The sequence shown here is derived from an EMBL/GenBank/DDBJ whole genome shotgun (WGS) entry which is preliminary data.</text>
</comment>
<keyword evidence="2" id="KW-0067">ATP-binding</keyword>
<evidence type="ECO:0000256" key="8">
    <source>
        <dbReference type="SAM" id="MobiDB-lite"/>
    </source>
</evidence>
<keyword evidence="4" id="KW-0805">Transcription regulation</keyword>
<protein>
    <submittedName>
        <fullName evidence="10">Psp operon transcription activator</fullName>
    </submittedName>
</protein>
<dbReference type="AlphaFoldDB" id="A0A059FN11"/>
<dbReference type="Gene3D" id="1.10.10.60">
    <property type="entry name" value="Homeodomain-like"/>
    <property type="match status" value="1"/>
</dbReference>
<dbReference type="InterPro" id="IPR002078">
    <property type="entry name" value="Sigma_54_int"/>
</dbReference>
<name>A0A059FN11_9PROT</name>
<evidence type="ECO:0000259" key="9">
    <source>
        <dbReference type="PROSITE" id="PS50045"/>
    </source>
</evidence>
<dbReference type="PATRIC" id="fig|1280951.3.peg.2502"/>
<proteinExistence type="predicted"/>
<dbReference type="GO" id="GO:0043565">
    <property type="term" value="F:sequence-specific DNA binding"/>
    <property type="evidence" value="ECO:0007669"/>
    <property type="project" value="InterPro"/>
</dbReference>
<dbReference type="PANTHER" id="PTHR32071">
    <property type="entry name" value="TRANSCRIPTIONAL REGULATORY PROTEIN"/>
    <property type="match status" value="1"/>
</dbReference>
<evidence type="ECO:0000256" key="1">
    <source>
        <dbReference type="ARBA" id="ARBA00022741"/>
    </source>
</evidence>
<dbReference type="InterPro" id="IPR025944">
    <property type="entry name" value="Sigma_54_int_dom_CS"/>
</dbReference>
<evidence type="ECO:0000256" key="3">
    <source>
        <dbReference type="ARBA" id="ARBA00023012"/>
    </source>
</evidence>
<dbReference type="PRINTS" id="PR01590">
    <property type="entry name" value="HTHFIS"/>
</dbReference>
<dbReference type="InterPro" id="IPR014317">
    <property type="entry name" value="Transcription_activator_PspF"/>
</dbReference>
<keyword evidence="3" id="KW-0902">Two-component regulatory system</keyword>
<dbReference type="GO" id="GO:0006355">
    <property type="term" value="P:regulation of DNA-templated transcription"/>
    <property type="evidence" value="ECO:0007669"/>
    <property type="project" value="InterPro"/>
</dbReference>
<dbReference type="SMART" id="SM00382">
    <property type="entry name" value="AAA"/>
    <property type="match status" value="1"/>
</dbReference>
<dbReference type="InterPro" id="IPR058031">
    <property type="entry name" value="AAA_lid_NorR"/>
</dbReference>
<dbReference type="SUPFAM" id="SSF52540">
    <property type="entry name" value="P-loop containing nucleoside triphosphate hydrolases"/>
    <property type="match status" value="1"/>
</dbReference>
<feature type="compositionally biased region" description="Polar residues" evidence="8">
    <location>
        <begin position="268"/>
        <end position="288"/>
    </location>
</feature>
<reference evidence="10 11" key="1">
    <citation type="submission" date="2013-04" db="EMBL/GenBank/DDBJ databases">
        <title>Hyphomonas hirschiana VP5 Genome Sequencing.</title>
        <authorList>
            <person name="Lai Q."/>
            <person name="Shao Z."/>
        </authorList>
    </citation>
    <scope>NUCLEOTIDE SEQUENCE [LARGE SCALE GENOMIC DNA]</scope>
    <source>
        <strain evidence="10 11">VP5</strain>
    </source>
</reference>
<dbReference type="Pfam" id="PF25601">
    <property type="entry name" value="AAA_lid_14"/>
    <property type="match status" value="1"/>
</dbReference>
<keyword evidence="7" id="KW-0804">Transcription</keyword>
<keyword evidence="5" id="KW-0238">DNA-binding</keyword>
<keyword evidence="6" id="KW-0010">Activator</keyword>
<dbReference type="InterPro" id="IPR025943">
    <property type="entry name" value="Sigma_54_int_dom_ATP-bd_2"/>
</dbReference>
<dbReference type="Proteomes" id="UP000025061">
    <property type="component" value="Unassembled WGS sequence"/>
</dbReference>
<dbReference type="Gene3D" id="1.10.8.60">
    <property type="match status" value="1"/>
</dbReference>
<evidence type="ECO:0000256" key="5">
    <source>
        <dbReference type="ARBA" id="ARBA00023125"/>
    </source>
</evidence>
<dbReference type="PROSITE" id="PS00688">
    <property type="entry name" value="SIGMA54_INTERACT_3"/>
    <property type="match status" value="1"/>
</dbReference>
<accession>A0A059FN11</accession>
<dbReference type="EMBL" id="ARYI01000010">
    <property type="protein sequence ID" value="KCZ92035.1"/>
    <property type="molecule type" value="Genomic_DNA"/>
</dbReference>
<feature type="region of interest" description="Disordered" evidence="8">
    <location>
        <begin position="259"/>
        <end position="292"/>
    </location>
</feature>
<keyword evidence="1" id="KW-0547">Nucleotide-binding</keyword>
<evidence type="ECO:0000256" key="7">
    <source>
        <dbReference type="ARBA" id="ARBA00023163"/>
    </source>
</evidence>
<gene>
    <name evidence="10" type="ORF">HHI_12419</name>
</gene>
<dbReference type="NCBIfam" id="TIGR02974">
    <property type="entry name" value="phageshock_pspF"/>
    <property type="match status" value="1"/>
</dbReference>
<dbReference type="GO" id="GO:0000160">
    <property type="term" value="P:phosphorelay signal transduction system"/>
    <property type="evidence" value="ECO:0007669"/>
    <property type="project" value="UniProtKB-KW"/>
</dbReference>
<dbReference type="PANTHER" id="PTHR32071:SF38">
    <property type="entry name" value="PSP OPERON TRANSCRIPTIONAL ACTIVATOR"/>
    <property type="match status" value="1"/>
</dbReference>
<evidence type="ECO:0000256" key="4">
    <source>
        <dbReference type="ARBA" id="ARBA00023015"/>
    </source>
</evidence>
<dbReference type="PROSITE" id="PS00676">
    <property type="entry name" value="SIGMA54_INTERACT_2"/>
    <property type="match status" value="1"/>
</dbReference>